<dbReference type="AlphaFoldDB" id="A0A9D4UHA0"/>
<accession>A0A9D4UHA0</accession>
<reference evidence="1" key="1">
    <citation type="submission" date="2021-01" db="EMBL/GenBank/DDBJ databases">
        <title>Adiantum capillus-veneris genome.</title>
        <authorList>
            <person name="Fang Y."/>
            <person name="Liao Q."/>
        </authorList>
    </citation>
    <scope>NUCLEOTIDE SEQUENCE</scope>
    <source>
        <strain evidence="1">H3</strain>
        <tissue evidence="1">Leaf</tissue>
    </source>
</reference>
<protein>
    <submittedName>
        <fullName evidence="1">Uncharacterized protein</fullName>
    </submittedName>
</protein>
<proteinExistence type="predicted"/>
<evidence type="ECO:0000313" key="1">
    <source>
        <dbReference type="EMBL" id="KAI5067291.1"/>
    </source>
</evidence>
<dbReference type="EMBL" id="JABFUD020000017">
    <property type="protein sequence ID" value="KAI5067291.1"/>
    <property type="molecule type" value="Genomic_DNA"/>
</dbReference>
<name>A0A9D4UHA0_ADICA</name>
<sequence>MIGSSDRGIDLRQQPFSCYRRVYWPFGDGGGVSWQIALRYVTISECKHLLWEVSTGVAITWNDQWLHDGWSRHQLVIHERVILPIGRKTNRTMEASYTVTI</sequence>
<dbReference type="Proteomes" id="UP000886520">
    <property type="component" value="Chromosome 17"/>
</dbReference>
<organism evidence="1 2">
    <name type="scientific">Adiantum capillus-veneris</name>
    <name type="common">Maidenhair fern</name>
    <dbReference type="NCBI Taxonomy" id="13818"/>
    <lineage>
        <taxon>Eukaryota</taxon>
        <taxon>Viridiplantae</taxon>
        <taxon>Streptophyta</taxon>
        <taxon>Embryophyta</taxon>
        <taxon>Tracheophyta</taxon>
        <taxon>Polypodiopsida</taxon>
        <taxon>Polypodiidae</taxon>
        <taxon>Polypodiales</taxon>
        <taxon>Pteridineae</taxon>
        <taxon>Pteridaceae</taxon>
        <taxon>Vittarioideae</taxon>
        <taxon>Adiantum</taxon>
    </lineage>
</organism>
<comment type="caution">
    <text evidence="1">The sequence shown here is derived from an EMBL/GenBank/DDBJ whole genome shotgun (WGS) entry which is preliminary data.</text>
</comment>
<gene>
    <name evidence="1" type="ORF">GOP47_0017819</name>
</gene>
<keyword evidence="2" id="KW-1185">Reference proteome</keyword>
<evidence type="ECO:0000313" key="2">
    <source>
        <dbReference type="Proteomes" id="UP000886520"/>
    </source>
</evidence>